<accession>R4X2L9</accession>
<dbReference type="EMBL" id="AP013059">
    <property type="protein sequence ID" value="BAN25717.1"/>
    <property type="molecule type" value="Genomic_DNA"/>
</dbReference>
<keyword evidence="3" id="KW-1185">Reference proteome</keyword>
<dbReference type="HOGENOM" id="CLU_3115453_0_0_4"/>
<proteinExistence type="predicted"/>
<dbReference type="PATRIC" id="fig|758793.3.peg.3965"/>
<feature type="region of interest" description="Disordered" evidence="1">
    <location>
        <begin position="1"/>
        <end position="50"/>
    </location>
</feature>
<dbReference type="AlphaFoldDB" id="R4X2L9"/>
<reference evidence="2 3" key="2">
    <citation type="journal article" date="2018" name="Int. J. Syst. Evol. Microbiol.">
        <title>Burkholderia insecticola sp. nov., a gut symbiotic bacterium of the bean bug Riptortus pedestris.</title>
        <authorList>
            <person name="Takeshita K."/>
            <person name="Tamaki H."/>
            <person name="Ohbayashi T."/>
            <person name="Meng X.-Y."/>
            <person name="Sone T."/>
            <person name="Mitani Y."/>
            <person name="Peeters C."/>
            <person name="Kikuchi Y."/>
            <person name="Vandamme P."/>
        </authorList>
    </citation>
    <scope>NUCLEOTIDE SEQUENCE [LARGE SCALE GENOMIC DNA]</scope>
    <source>
        <strain evidence="2">RPE64</strain>
    </source>
</reference>
<reference evidence="2 3" key="1">
    <citation type="journal article" date="2013" name="Genome Announc.">
        <title>Complete Genome Sequence of Burkholderia sp. Strain RPE64, Bacterial Symbiont of the Bean Bug Riptortus pedestris.</title>
        <authorList>
            <person name="Shibata T.F."/>
            <person name="Maeda T."/>
            <person name="Nikoh N."/>
            <person name="Yamaguchi K."/>
            <person name="Oshima K."/>
            <person name="Hattori M."/>
            <person name="Nishiyama T."/>
            <person name="Hasebe M."/>
            <person name="Fukatsu T."/>
            <person name="Kikuchi Y."/>
            <person name="Shigenobu S."/>
        </authorList>
    </citation>
    <scope>NUCLEOTIDE SEQUENCE [LARGE SCALE GENOMIC DNA]</scope>
</reference>
<name>R4X2L9_9BURK</name>
<evidence type="ECO:0000313" key="3">
    <source>
        <dbReference type="Proteomes" id="UP000013966"/>
    </source>
</evidence>
<feature type="compositionally biased region" description="Basic and acidic residues" evidence="1">
    <location>
        <begin position="27"/>
        <end position="50"/>
    </location>
</feature>
<dbReference type="KEGG" id="buo:BRPE64_BCDS10560"/>
<gene>
    <name evidence="2" type="ORF">BRPE64_BCDS10560</name>
</gene>
<sequence length="50" mass="5594">MGNLFPPGQKSCSQPRLVSHPLLKNSKNREIQPSRSEHCSTDTKNDDMAL</sequence>
<dbReference type="Proteomes" id="UP000013966">
    <property type="component" value="Chromosome 2"/>
</dbReference>
<dbReference type="STRING" id="758793.BRPE64_BCDS10560"/>
<evidence type="ECO:0000313" key="2">
    <source>
        <dbReference type="EMBL" id="BAN25717.1"/>
    </source>
</evidence>
<evidence type="ECO:0000256" key="1">
    <source>
        <dbReference type="SAM" id="MobiDB-lite"/>
    </source>
</evidence>
<protein>
    <submittedName>
        <fullName evidence="2">Uncharacterized protein</fullName>
    </submittedName>
</protein>
<organism evidence="2 3">
    <name type="scientific">Caballeronia insecticola</name>
    <dbReference type="NCBI Taxonomy" id="758793"/>
    <lineage>
        <taxon>Bacteria</taxon>
        <taxon>Pseudomonadati</taxon>
        <taxon>Pseudomonadota</taxon>
        <taxon>Betaproteobacteria</taxon>
        <taxon>Burkholderiales</taxon>
        <taxon>Burkholderiaceae</taxon>
        <taxon>Caballeronia</taxon>
    </lineage>
</organism>